<evidence type="ECO:0000256" key="1">
    <source>
        <dbReference type="SAM" id="MobiDB-lite"/>
    </source>
</evidence>
<proteinExistence type="predicted"/>
<evidence type="ECO:0000313" key="2">
    <source>
        <dbReference type="EMBL" id="KAJ6799735.1"/>
    </source>
</evidence>
<evidence type="ECO:0000313" key="3">
    <source>
        <dbReference type="Proteomes" id="UP001140949"/>
    </source>
</evidence>
<dbReference type="Proteomes" id="UP001140949">
    <property type="component" value="Unassembled WGS sequence"/>
</dbReference>
<reference evidence="2" key="2">
    <citation type="submission" date="2023-04" db="EMBL/GenBank/DDBJ databases">
        <authorList>
            <person name="Bruccoleri R.E."/>
            <person name="Oakeley E.J."/>
            <person name="Faust A.-M."/>
            <person name="Dessus-Babus S."/>
            <person name="Altorfer M."/>
            <person name="Burckhardt D."/>
            <person name="Oertli M."/>
            <person name="Naumann U."/>
            <person name="Petersen F."/>
            <person name="Wong J."/>
        </authorList>
    </citation>
    <scope>NUCLEOTIDE SEQUENCE</scope>
    <source>
        <strain evidence="2">GSM-AAB239-AS_SAM_17_03QT</strain>
        <tissue evidence="2">Leaf</tissue>
    </source>
</reference>
<feature type="region of interest" description="Disordered" evidence="1">
    <location>
        <begin position="1"/>
        <end position="59"/>
    </location>
</feature>
<comment type="caution">
    <text evidence="2">The sequence shown here is derived from an EMBL/GenBank/DDBJ whole genome shotgun (WGS) entry which is preliminary data.</text>
</comment>
<keyword evidence="3" id="KW-1185">Reference proteome</keyword>
<reference evidence="2" key="1">
    <citation type="journal article" date="2023" name="GigaByte">
        <title>Genome assembly of the bearded iris, Iris pallida Lam.</title>
        <authorList>
            <person name="Bruccoleri R.E."/>
            <person name="Oakeley E.J."/>
            <person name="Faust A.M.E."/>
            <person name="Altorfer M."/>
            <person name="Dessus-Babus S."/>
            <person name="Burckhardt D."/>
            <person name="Oertli M."/>
            <person name="Naumann U."/>
            <person name="Petersen F."/>
            <person name="Wong J."/>
        </authorList>
    </citation>
    <scope>NUCLEOTIDE SEQUENCE</scope>
    <source>
        <strain evidence="2">GSM-AAB239-AS_SAM_17_03QT</strain>
    </source>
</reference>
<gene>
    <name evidence="2" type="ORF">M6B38_205830</name>
</gene>
<organism evidence="2 3">
    <name type="scientific">Iris pallida</name>
    <name type="common">Sweet iris</name>
    <dbReference type="NCBI Taxonomy" id="29817"/>
    <lineage>
        <taxon>Eukaryota</taxon>
        <taxon>Viridiplantae</taxon>
        <taxon>Streptophyta</taxon>
        <taxon>Embryophyta</taxon>
        <taxon>Tracheophyta</taxon>
        <taxon>Spermatophyta</taxon>
        <taxon>Magnoliopsida</taxon>
        <taxon>Liliopsida</taxon>
        <taxon>Asparagales</taxon>
        <taxon>Iridaceae</taxon>
        <taxon>Iridoideae</taxon>
        <taxon>Irideae</taxon>
        <taxon>Iris</taxon>
    </lineage>
</organism>
<dbReference type="AlphaFoldDB" id="A0AAX6E6Y0"/>
<feature type="compositionally biased region" description="Acidic residues" evidence="1">
    <location>
        <begin position="34"/>
        <end position="45"/>
    </location>
</feature>
<protein>
    <submittedName>
        <fullName evidence="2">Coatomer subunit beta'-1-like</fullName>
    </submittedName>
</protein>
<sequence length="59" mass="6310">MQVEGVNLELDNGDSGHEELEENGVEDQGHEEKEEPVEVGAEDSTDGSVLVNGNDGDKE</sequence>
<name>A0AAX6E6Y0_IRIPA</name>
<dbReference type="EMBL" id="JANAVB010039291">
    <property type="protein sequence ID" value="KAJ6799735.1"/>
    <property type="molecule type" value="Genomic_DNA"/>
</dbReference>
<accession>A0AAX6E6Y0</accession>